<dbReference type="EMBL" id="LT671822">
    <property type="protein sequence ID" value="SHO76651.1"/>
    <property type="molecule type" value="Genomic_DNA"/>
</dbReference>
<feature type="compositionally biased region" description="Basic and acidic residues" evidence="1">
    <location>
        <begin position="8"/>
        <end position="20"/>
    </location>
</feature>
<dbReference type="AlphaFoldDB" id="A0A1M8A2M0"/>
<feature type="compositionally biased region" description="Basic and acidic residues" evidence="1">
    <location>
        <begin position="232"/>
        <end position="241"/>
    </location>
</feature>
<proteinExistence type="predicted"/>
<dbReference type="GO" id="GO:0005634">
    <property type="term" value="C:nucleus"/>
    <property type="evidence" value="ECO:0007669"/>
    <property type="project" value="UniProtKB-SubCell"/>
</dbReference>
<organism evidence="2 3">
    <name type="scientific">Malassezia sympodialis (strain ATCC 42132)</name>
    <name type="common">Atopic eczema-associated yeast</name>
    <dbReference type="NCBI Taxonomy" id="1230383"/>
    <lineage>
        <taxon>Eukaryota</taxon>
        <taxon>Fungi</taxon>
        <taxon>Dikarya</taxon>
        <taxon>Basidiomycota</taxon>
        <taxon>Ustilaginomycotina</taxon>
        <taxon>Malasseziomycetes</taxon>
        <taxon>Malasseziales</taxon>
        <taxon>Malasseziaceae</taxon>
        <taxon>Malassezia</taxon>
    </lineage>
</organism>
<feature type="region of interest" description="Disordered" evidence="1">
    <location>
        <begin position="208"/>
        <end position="241"/>
    </location>
</feature>
<gene>
    <name evidence="2" type="ORF">MSYG_0989</name>
</gene>
<protein>
    <submittedName>
        <fullName evidence="2">Uncharacterized protein</fullName>
    </submittedName>
</protein>
<dbReference type="VEuPathDB" id="FungiDB:MSYG_0989"/>
<feature type="compositionally biased region" description="Basic and acidic residues" evidence="1">
    <location>
        <begin position="209"/>
        <end position="224"/>
    </location>
</feature>
<sequence>MQQTQLSFEKDGDARGEVPGRGRVPRIRLKRQAASMPTLPVMYDGPLPPANVAARLYLYDYVAFLDDAEALSVPPRCLDAVHAWDDAIVSAILVRLIVPLAHLATLEHGTPTSRTADTVKALRKYGATAPASWAAAQALAAQYPVAPCELEEVDAGIAPWSVPPPRDAPVDLGPRRTRSTARLEAAVAALNESEAMDEDDGVLVRRSRRASERAARQHEEEVRARARQALGRAREPTPDDAEPLHLEAKVACLVQLCDALSITTTKSAPFESPLHALVQAVLDRAGAEERKARHRTQSTDAACEAEMRACQRRAPSMASPRYAAWKQEKQAMADAHAAQRLAAAVQEHVQVRRLTPRSGPLGRDAQGHEYWQLLPVVHPGELGAAVPGVHAPFSGHWSHALVVRCAGEDVWRATTSADDVAALVQWLEGRGRADAALVARLAHVRDYLAWLPTARACSPGTPAPP</sequence>
<accession>A0A1M8A2M0</accession>
<evidence type="ECO:0000313" key="3">
    <source>
        <dbReference type="Proteomes" id="UP000186303"/>
    </source>
</evidence>
<feature type="region of interest" description="Disordered" evidence="1">
    <location>
        <begin position="1"/>
        <end position="23"/>
    </location>
</feature>
<dbReference type="Proteomes" id="UP000186303">
    <property type="component" value="Chromosome 2"/>
</dbReference>
<evidence type="ECO:0000313" key="2">
    <source>
        <dbReference type="EMBL" id="SHO76651.1"/>
    </source>
</evidence>
<evidence type="ECO:0000256" key="1">
    <source>
        <dbReference type="SAM" id="MobiDB-lite"/>
    </source>
</evidence>
<keyword evidence="3" id="KW-1185">Reference proteome</keyword>
<dbReference type="OrthoDB" id="298344at2759"/>
<name>A0A1M8A2M0_MALS4</name>
<reference evidence="3" key="1">
    <citation type="journal article" date="2017" name="Nucleic Acids Res.">
        <title>Proteogenomics produces comprehensive and highly accurate protein-coding gene annotation in a complete genome assembly of Malassezia sympodialis.</title>
        <authorList>
            <person name="Zhu Y."/>
            <person name="Engstroem P.G."/>
            <person name="Tellgren-Roth C."/>
            <person name="Baudo C.D."/>
            <person name="Kennell J.C."/>
            <person name="Sun S."/>
            <person name="Billmyre R.B."/>
            <person name="Schroeder M.S."/>
            <person name="Andersson A."/>
            <person name="Holm T."/>
            <person name="Sigurgeirsson B."/>
            <person name="Wu G."/>
            <person name="Sankaranarayanan S.R."/>
            <person name="Siddharthan R."/>
            <person name="Sanyal K."/>
            <person name="Lundeberg J."/>
            <person name="Nystedt B."/>
            <person name="Boekhout T."/>
            <person name="Dawson T.L. Jr."/>
            <person name="Heitman J."/>
            <person name="Scheynius A."/>
            <person name="Lehtioe J."/>
        </authorList>
    </citation>
    <scope>NUCLEOTIDE SEQUENCE [LARGE SCALE GENOMIC DNA]</scope>
    <source>
        <strain evidence="3">ATCC 42132</strain>
    </source>
</reference>